<keyword evidence="3" id="KW-0808">Transferase</keyword>
<dbReference type="Gene3D" id="3.90.1150.10">
    <property type="entry name" value="Aspartate Aminotransferase, domain 1"/>
    <property type="match status" value="1"/>
</dbReference>
<dbReference type="InterPro" id="IPR000524">
    <property type="entry name" value="Tscrpt_reg_HTH_GntR"/>
</dbReference>
<evidence type="ECO:0000256" key="5">
    <source>
        <dbReference type="ARBA" id="ARBA00023015"/>
    </source>
</evidence>
<evidence type="ECO:0000313" key="10">
    <source>
        <dbReference type="Proteomes" id="UP001646157"/>
    </source>
</evidence>
<dbReference type="Gene3D" id="3.40.640.10">
    <property type="entry name" value="Type I PLP-dependent aspartate aminotransferase-like (Major domain)"/>
    <property type="match status" value="1"/>
</dbReference>
<dbReference type="SUPFAM" id="SSF53383">
    <property type="entry name" value="PLP-dependent transferases"/>
    <property type="match status" value="1"/>
</dbReference>
<dbReference type="EMBL" id="JAFBDZ010000001">
    <property type="protein sequence ID" value="MBM7583524.1"/>
    <property type="molecule type" value="Genomic_DNA"/>
</dbReference>
<dbReference type="InterPro" id="IPR051446">
    <property type="entry name" value="HTH_trans_reg/aminotransferase"/>
</dbReference>
<gene>
    <name evidence="9" type="ORF">JOC86_000061</name>
</gene>
<comment type="caution">
    <text evidence="9">The sequence shown here is derived from an EMBL/GenBank/DDBJ whole genome shotgun (WGS) entry which is preliminary data.</text>
</comment>
<evidence type="ECO:0000313" key="9">
    <source>
        <dbReference type="EMBL" id="MBM7583524.1"/>
    </source>
</evidence>
<dbReference type="PANTHER" id="PTHR46577:SF2">
    <property type="entry name" value="TRANSCRIPTIONAL REGULATORY PROTEIN"/>
    <property type="match status" value="1"/>
</dbReference>
<dbReference type="PANTHER" id="PTHR46577">
    <property type="entry name" value="HTH-TYPE TRANSCRIPTIONAL REGULATORY PROTEIN GABR"/>
    <property type="match status" value="1"/>
</dbReference>
<feature type="domain" description="HTH gntR-type" evidence="8">
    <location>
        <begin position="11"/>
        <end position="79"/>
    </location>
</feature>
<evidence type="ECO:0000256" key="3">
    <source>
        <dbReference type="ARBA" id="ARBA00022576"/>
    </source>
</evidence>
<keyword evidence="10" id="KW-1185">Reference proteome</keyword>
<dbReference type="InterPro" id="IPR015421">
    <property type="entry name" value="PyrdxlP-dep_Trfase_major"/>
</dbReference>
<comment type="similarity">
    <text evidence="2">In the C-terminal section; belongs to the class-I pyridoxal-phosphate-dependent aminotransferase family.</text>
</comment>
<dbReference type="Proteomes" id="UP001646157">
    <property type="component" value="Unassembled WGS sequence"/>
</dbReference>
<evidence type="ECO:0000256" key="1">
    <source>
        <dbReference type="ARBA" id="ARBA00001933"/>
    </source>
</evidence>
<dbReference type="Gene3D" id="1.10.10.10">
    <property type="entry name" value="Winged helix-like DNA-binding domain superfamily/Winged helix DNA-binding domain"/>
    <property type="match status" value="1"/>
</dbReference>
<evidence type="ECO:0000256" key="6">
    <source>
        <dbReference type="ARBA" id="ARBA00023125"/>
    </source>
</evidence>
<dbReference type="SUPFAM" id="SSF46785">
    <property type="entry name" value="Winged helix' DNA-binding domain"/>
    <property type="match status" value="1"/>
</dbReference>
<dbReference type="PROSITE" id="PS50949">
    <property type="entry name" value="HTH_GNTR"/>
    <property type="match status" value="1"/>
</dbReference>
<reference evidence="9 10" key="1">
    <citation type="submission" date="2021-01" db="EMBL/GenBank/DDBJ databases">
        <title>Genomic Encyclopedia of Type Strains, Phase IV (KMG-IV): sequencing the most valuable type-strain genomes for metagenomic binning, comparative biology and taxonomic classification.</title>
        <authorList>
            <person name="Goeker M."/>
        </authorList>
    </citation>
    <scope>NUCLEOTIDE SEQUENCE [LARGE SCALE GENOMIC DNA]</scope>
    <source>
        <strain evidence="9 10">DSM 24834</strain>
    </source>
</reference>
<dbReference type="InterPro" id="IPR036390">
    <property type="entry name" value="WH_DNA-bd_sf"/>
</dbReference>
<dbReference type="SMART" id="SM00345">
    <property type="entry name" value="HTH_GNTR"/>
    <property type="match status" value="1"/>
</dbReference>
<accession>A0ABS2N6S2</accession>
<sequence>MDWKPDRNANKALYKQLAEYIENGIADGTFPADKPLPSERKMAKELGVNRSTVVSAYDELEADGLIVRTRGSGTTISQDIWGMSKKRVPSWNRYIESGSFLPNHPVVQRIRKEAEEIDMINLASGELSPDLFPSKVLRKLTSTRSFIGNLGHDHPLGNEILRRTIKEHVKDYRDIETNPESILITSGAQQALHLIVQCLLKPGDAVVLEDPSYHYNLQIFKSAGVNTYLLTVEKDGMDPEELVRLYKKHRVKMIFLNPAFQNPTGVSVSDRHKQRIIEISLELGIPIVEDDPYSITSFSGKKISTLKSMDETGNVLYISSLSKIVAAGLRIGWIIGPRAVIERLADAKQQVDFGHASFSQWVANEFLESKEFHLHLTRLLKNLESRRNMMIRSLQSYLRDQVEFNSPQGGIHLWCKLNRNVNETKLLEDAIREGVIFVPGSSMGSREGYVRFTYARENEERIDLGISRFAESLRMQEK</sequence>
<dbReference type="CDD" id="cd07377">
    <property type="entry name" value="WHTH_GntR"/>
    <property type="match status" value="1"/>
</dbReference>
<dbReference type="CDD" id="cd00609">
    <property type="entry name" value="AAT_like"/>
    <property type="match status" value="1"/>
</dbReference>
<name>A0ABS2N6S2_9BACI</name>
<evidence type="ECO:0000259" key="8">
    <source>
        <dbReference type="PROSITE" id="PS50949"/>
    </source>
</evidence>
<protein>
    <submittedName>
        <fullName evidence="9">DNA-binding transcriptional MocR family regulator</fullName>
    </submittedName>
</protein>
<keyword evidence="5" id="KW-0805">Transcription regulation</keyword>
<organism evidence="9 10">
    <name type="scientific">Rossellomorea pakistanensis</name>
    <dbReference type="NCBI Taxonomy" id="992288"/>
    <lineage>
        <taxon>Bacteria</taxon>
        <taxon>Bacillati</taxon>
        <taxon>Bacillota</taxon>
        <taxon>Bacilli</taxon>
        <taxon>Bacillales</taxon>
        <taxon>Bacillaceae</taxon>
        <taxon>Rossellomorea</taxon>
    </lineage>
</organism>
<dbReference type="InterPro" id="IPR015422">
    <property type="entry name" value="PyrdxlP-dep_Trfase_small"/>
</dbReference>
<keyword evidence="7" id="KW-0804">Transcription</keyword>
<keyword evidence="6 9" id="KW-0238">DNA-binding</keyword>
<dbReference type="GO" id="GO:0003677">
    <property type="term" value="F:DNA binding"/>
    <property type="evidence" value="ECO:0007669"/>
    <property type="project" value="UniProtKB-KW"/>
</dbReference>
<keyword evidence="3" id="KW-0032">Aminotransferase</keyword>
<dbReference type="InterPro" id="IPR004839">
    <property type="entry name" value="Aminotransferase_I/II_large"/>
</dbReference>
<comment type="cofactor">
    <cofactor evidence="1">
        <name>pyridoxal 5'-phosphate</name>
        <dbReference type="ChEBI" id="CHEBI:597326"/>
    </cofactor>
</comment>
<evidence type="ECO:0000256" key="7">
    <source>
        <dbReference type="ARBA" id="ARBA00023163"/>
    </source>
</evidence>
<dbReference type="Pfam" id="PF00155">
    <property type="entry name" value="Aminotran_1_2"/>
    <property type="match status" value="1"/>
</dbReference>
<dbReference type="RefSeq" id="WP_205167797.1">
    <property type="nucleotide sequence ID" value="NZ_JAFBDZ010000001.1"/>
</dbReference>
<dbReference type="InterPro" id="IPR015424">
    <property type="entry name" value="PyrdxlP-dep_Trfase"/>
</dbReference>
<dbReference type="PRINTS" id="PR00035">
    <property type="entry name" value="HTHGNTR"/>
</dbReference>
<dbReference type="InterPro" id="IPR036388">
    <property type="entry name" value="WH-like_DNA-bd_sf"/>
</dbReference>
<keyword evidence="4" id="KW-0663">Pyridoxal phosphate</keyword>
<proteinExistence type="inferred from homology"/>
<evidence type="ECO:0000256" key="2">
    <source>
        <dbReference type="ARBA" id="ARBA00005384"/>
    </source>
</evidence>
<evidence type="ECO:0000256" key="4">
    <source>
        <dbReference type="ARBA" id="ARBA00022898"/>
    </source>
</evidence>
<dbReference type="Pfam" id="PF00392">
    <property type="entry name" value="GntR"/>
    <property type="match status" value="1"/>
</dbReference>